<dbReference type="PROSITE" id="PS50893">
    <property type="entry name" value="ABC_TRANSPORTER_2"/>
    <property type="match status" value="1"/>
</dbReference>
<gene>
    <name evidence="7" type="ORF">SM436_27405</name>
</gene>
<evidence type="ECO:0000313" key="7">
    <source>
        <dbReference type="EMBL" id="MFA1557424.1"/>
    </source>
</evidence>
<dbReference type="Pfam" id="PF00005">
    <property type="entry name" value="ABC_tran"/>
    <property type="match status" value="1"/>
</dbReference>
<dbReference type="InterPro" id="IPR017871">
    <property type="entry name" value="ABC_transporter-like_CS"/>
</dbReference>
<evidence type="ECO:0000313" key="8">
    <source>
        <dbReference type="Proteomes" id="UP001569904"/>
    </source>
</evidence>
<keyword evidence="8" id="KW-1185">Reference proteome</keyword>
<dbReference type="GO" id="GO:0005524">
    <property type="term" value="F:ATP binding"/>
    <property type="evidence" value="ECO:0007669"/>
    <property type="project" value="UniProtKB-KW"/>
</dbReference>
<comment type="similarity">
    <text evidence="1">Belongs to the ABC transporter superfamily.</text>
</comment>
<dbReference type="SUPFAM" id="SSF52540">
    <property type="entry name" value="P-loop containing nucleoside triphosphate hydrolases"/>
    <property type="match status" value="1"/>
</dbReference>
<evidence type="ECO:0000256" key="1">
    <source>
        <dbReference type="ARBA" id="ARBA00005417"/>
    </source>
</evidence>
<feature type="domain" description="ABC transporter" evidence="6">
    <location>
        <begin position="5"/>
        <end position="239"/>
    </location>
</feature>
<dbReference type="InterPro" id="IPR052156">
    <property type="entry name" value="BCAA_Transport_ATP-bd_LivF"/>
</dbReference>
<proteinExistence type="inferred from homology"/>
<keyword evidence="2" id="KW-0813">Transport</keyword>
<keyword evidence="3" id="KW-0547">Nucleotide-binding</keyword>
<dbReference type="EMBL" id="JAXCEH010000021">
    <property type="protein sequence ID" value="MFA1557424.1"/>
    <property type="molecule type" value="Genomic_DNA"/>
</dbReference>
<comment type="caution">
    <text evidence="7">The sequence shown here is derived from an EMBL/GenBank/DDBJ whole genome shotgun (WGS) entry which is preliminary data.</text>
</comment>
<evidence type="ECO:0000259" key="6">
    <source>
        <dbReference type="PROSITE" id="PS50893"/>
    </source>
</evidence>
<dbReference type="PROSITE" id="PS00211">
    <property type="entry name" value="ABC_TRANSPORTER_1"/>
    <property type="match status" value="1"/>
</dbReference>
<sequence>MTALLEMTGIRAGYGGVRVLDEVEVTVGEGEFVVLLGPNGAGKSTTLKVLSGLLKPSAGTVSFAGKDITRVPGWRRTGLGIGHVPEGRRIFPDHTVLENLQLGSFPLRRSRARTQKLMDEVLELFPRLAERRDQAGGTLSGGEAQMLAVARALMSEPKLLVLDEPSLGLAPLKAAELFSYVKRLHAERGISVLLVEQLALIALRLADRAYVLERGRIGLSGTAAEVQADPMVKALYLGGESAA</sequence>
<dbReference type="PANTHER" id="PTHR43820">
    <property type="entry name" value="HIGH-AFFINITY BRANCHED-CHAIN AMINO ACID TRANSPORT ATP-BINDING PROTEIN LIVF"/>
    <property type="match status" value="1"/>
</dbReference>
<protein>
    <submittedName>
        <fullName evidence="7">ABC transporter ATP-binding protein</fullName>
    </submittedName>
</protein>
<evidence type="ECO:0000256" key="4">
    <source>
        <dbReference type="ARBA" id="ARBA00022840"/>
    </source>
</evidence>
<evidence type="ECO:0000256" key="2">
    <source>
        <dbReference type="ARBA" id="ARBA00022448"/>
    </source>
</evidence>
<organism evidence="7 8">
    <name type="scientific">Actinomadura chokoriensis</name>
    <dbReference type="NCBI Taxonomy" id="454156"/>
    <lineage>
        <taxon>Bacteria</taxon>
        <taxon>Bacillati</taxon>
        <taxon>Actinomycetota</taxon>
        <taxon>Actinomycetes</taxon>
        <taxon>Streptosporangiales</taxon>
        <taxon>Thermomonosporaceae</taxon>
        <taxon>Actinomadura</taxon>
    </lineage>
</organism>
<dbReference type="InterPro" id="IPR003439">
    <property type="entry name" value="ABC_transporter-like_ATP-bd"/>
</dbReference>
<name>A0ABV4R3I0_9ACTN</name>
<dbReference type="InterPro" id="IPR003593">
    <property type="entry name" value="AAA+_ATPase"/>
</dbReference>
<dbReference type="InterPro" id="IPR027417">
    <property type="entry name" value="P-loop_NTPase"/>
</dbReference>
<dbReference type="Gene3D" id="3.40.50.300">
    <property type="entry name" value="P-loop containing nucleotide triphosphate hydrolases"/>
    <property type="match status" value="1"/>
</dbReference>
<dbReference type="PANTHER" id="PTHR43820:SF4">
    <property type="entry name" value="HIGH-AFFINITY BRANCHED-CHAIN AMINO ACID TRANSPORT ATP-BINDING PROTEIN LIVF"/>
    <property type="match status" value="1"/>
</dbReference>
<keyword evidence="5" id="KW-0029">Amino-acid transport</keyword>
<evidence type="ECO:0000256" key="5">
    <source>
        <dbReference type="ARBA" id="ARBA00022970"/>
    </source>
</evidence>
<keyword evidence="4 7" id="KW-0067">ATP-binding</keyword>
<evidence type="ECO:0000256" key="3">
    <source>
        <dbReference type="ARBA" id="ARBA00022741"/>
    </source>
</evidence>
<reference evidence="7 8" key="1">
    <citation type="submission" date="2023-11" db="EMBL/GenBank/DDBJ databases">
        <title>Actinomadura monticuli sp. nov., isolated from volcanic ash.</title>
        <authorList>
            <person name="Lee S.D."/>
            <person name="Yang H."/>
            <person name="Kim I.S."/>
        </authorList>
    </citation>
    <scope>NUCLEOTIDE SEQUENCE [LARGE SCALE GENOMIC DNA]</scope>
    <source>
        <strain evidence="7 8">DSM 45346</strain>
    </source>
</reference>
<dbReference type="CDD" id="cd03224">
    <property type="entry name" value="ABC_TM1139_LivF_branched"/>
    <property type="match status" value="1"/>
</dbReference>
<dbReference type="Proteomes" id="UP001569904">
    <property type="component" value="Unassembled WGS sequence"/>
</dbReference>
<accession>A0ABV4R3I0</accession>
<dbReference type="SMART" id="SM00382">
    <property type="entry name" value="AAA"/>
    <property type="match status" value="1"/>
</dbReference>
<dbReference type="RefSeq" id="WP_371944170.1">
    <property type="nucleotide sequence ID" value="NZ_JAXCEH010000021.1"/>
</dbReference>